<evidence type="ECO:0000313" key="3">
    <source>
        <dbReference type="EMBL" id="VDK36348.1"/>
    </source>
</evidence>
<dbReference type="Proteomes" id="UP000282613">
    <property type="component" value="Unassembled WGS sequence"/>
</dbReference>
<proteinExistence type="predicted"/>
<dbReference type="InterPro" id="IPR057478">
    <property type="entry name" value="DAAF9_2"/>
</dbReference>
<reference evidence="3 4" key="2">
    <citation type="submission" date="2018-11" db="EMBL/GenBank/DDBJ databases">
        <authorList>
            <consortium name="Pathogen Informatics"/>
        </authorList>
    </citation>
    <scope>NUCLEOTIDE SEQUENCE [LARGE SCALE GENOMIC DNA]</scope>
</reference>
<organism evidence="5">
    <name type="scientific">Taenia asiatica</name>
    <name type="common">Asian tapeworm</name>
    <dbReference type="NCBI Taxonomy" id="60517"/>
    <lineage>
        <taxon>Eukaryota</taxon>
        <taxon>Metazoa</taxon>
        <taxon>Spiralia</taxon>
        <taxon>Lophotrochozoa</taxon>
        <taxon>Platyhelminthes</taxon>
        <taxon>Cestoda</taxon>
        <taxon>Eucestoda</taxon>
        <taxon>Cyclophyllidea</taxon>
        <taxon>Taeniidae</taxon>
        <taxon>Taenia</taxon>
    </lineage>
</organism>
<accession>A0A158R8X0</accession>
<reference evidence="5" key="1">
    <citation type="submission" date="2016-04" db="UniProtKB">
        <authorList>
            <consortium name="WormBaseParasite"/>
        </authorList>
    </citation>
    <scope>IDENTIFICATION</scope>
</reference>
<dbReference type="PANTHER" id="PTHR33664:SF1">
    <property type="entry name" value="DYNEIN AXONEMAL ASSEMBLY FACTOR 9"/>
    <property type="match status" value="1"/>
</dbReference>
<evidence type="ECO:0000313" key="5">
    <source>
        <dbReference type="WBParaSite" id="TASK_0000624301-mRNA-1"/>
    </source>
</evidence>
<name>A0A158R8X0_TAEAS</name>
<gene>
    <name evidence="3" type="ORF">TASK_LOCUS6244</name>
</gene>
<dbReference type="PANTHER" id="PTHR33664">
    <property type="entry name" value="RCG26366"/>
    <property type="match status" value="1"/>
</dbReference>
<evidence type="ECO:0000313" key="4">
    <source>
        <dbReference type="Proteomes" id="UP000282613"/>
    </source>
</evidence>
<protein>
    <submittedName>
        <fullName evidence="5">Integrator complex subunit 13</fullName>
    </submittedName>
</protein>
<dbReference type="Pfam" id="PF25204">
    <property type="entry name" value="DAAF9_2"/>
    <property type="match status" value="1"/>
</dbReference>
<feature type="compositionally biased region" description="Low complexity" evidence="1">
    <location>
        <begin position="291"/>
        <end position="303"/>
    </location>
</feature>
<evidence type="ECO:0000259" key="2">
    <source>
        <dbReference type="Pfam" id="PF25204"/>
    </source>
</evidence>
<sequence length="723" mass="81173">MPSMEFGFKPEDIYEKVTDHVHLATLELSLFDLRDYSNNLTGSVSYADSVLISEVFLNDGNAFCQFNAGIICISSHRLGYYWFAVGSVTCFSADSKEFWGLWQIEVEDIFLERGIRPSPAPFCLTSEDFMGLAKNIFSTNIPPCEAQCILLVLRLGTASRDALEHLQACKVDLDVNKRSEVALVSEMGLEAQIKVALGGGKSKFCHPLLAGETLNFGGNTFSVEMMPGGSNYARNHLESSLCLSAAQDYHRSLSTDLLLARCGIPFSYTDERNLLLKRKLCIARESFTYTPKSDSVPSPSSLSEKGLENRNLAGNDQSNSLQVTIICGFHGSHMVDVAGCIVSIATDSIVWLVLHPKSLTEVPDLLSSSLREKTQQPRSMGNRRFRILLVAPLWISVPEVLTQIESLLNPVHNDPKVAPICITSTITCVDPRMCLMGSDGLMLPGLCPFFDRGWVNVIIFTNPTKMNSEVEASRARLLMQAIHQLNPRAVMLAAPLGKIKNYTQLTLLLNENLFNEEELQRYRLLTYAKHCPFFGVYRLKTISVQFKLPLDRTKWISSLKSLRSSLSPFSDGPIIVYVEANLAFDEDPKNISNCRYWPQIDVLKEVKEEFKGDSGGVSPKGVALYSLTTHFFVIRRKAAIRPIYGGDCEEKLTNWLKAWLRECLREAEKLKPLMEKEKLTKSELDKIQERFDQIVDEYVAKENEKIKKFNAALLKTPHVDLFD</sequence>
<dbReference type="EMBL" id="UYRS01018482">
    <property type="protein sequence ID" value="VDK36348.1"/>
    <property type="molecule type" value="Genomic_DNA"/>
</dbReference>
<dbReference type="WBParaSite" id="TASK_0000624301-mRNA-1">
    <property type="protein sequence ID" value="TASK_0000624301-mRNA-1"/>
    <property type="gene ID" value="TASK_0000624301"/>
</dbReference>
<feature type="domain" description="DAAF9" evidence="2">
    <location>
        <begin position="323"/>
        <end position="528"/>
    </location>
</feature>
<dbReference type="OrthoDB" id="72033at2759"/>
<evidence type="ECO:0000256" key="1">
    <source>
        <dbReference type="SAM" id="MobiDB-lite"/>
    </source>
</evidence>
<keyword evidence="4" id="KW-1185">Reference proteome</keyword>
<feature type="region of interest" description="Disordered" evidence="1">
    <location>
        <begin position="290"/>
        <end position="314"/>
    </location>
</feature>
<dbReference type="STRING" id="60517.A0A158R8X0"/>
<dbReference type="InterPro" id="IPR040342">
    <property type="entry name" value="DNAAF9"/>
</dbReference>
<dbReference type="AlphaFoldDB" id="A0A158R8X0"/>